<organism evidence="2 3">
    <name type="scientific">Brevibacillus laterosporus LMG 15441</name>
    <dbReference type="NCBI Taxonomy" id="1042163"/>
    <lineage>
        <taxon>Bacteria</taxon>
        <taxon>Bacillati</taxon>
        <taxon>Bacillota</taxon>
        <taxon>Bacilli</taxon>
        <taxon>Bacillales</taxon>
        <taxon>Paenibacillaceae</taxon>
        <taxon>Brevibacillus</taxon>
    </lineage>
</organism>
<evidence type="ECO:0000256" key="1">
    <source>
        <dbReference type="SAM" id="Phobius"/>
    </source>
</evidence>
<keyword evidence="1" id="KW-0812">Transmembrane</keyword>
<proteinExistence type="predicted"/>
<feature type="transmembrane region" description="Helical" evidence="1">
    <location>
        <begin position="6"/>
        <end position="25"/>
    </location>
</feature>
<dbReference type="STRING" id="1042163.BRLA_c016730"/>
<keyword evidence="3" id="KW-1185">Reference proteome</keyword>
<name>A0A075R059_BRELA</name>
<gene>
    <name evidence="2" type="ORF">BRLA_c016730</name>
</gene>
<feature type="transmembrane region" description="Helical" evidence="1">
    <location>
        <begin position="37"/>
        <end position="57"/>
    </location>
</feature>
<dbReference type="InterPro" id="IPR014245">
    <property type="entry name" value="Spore_III_AF"/>
</dbReference>
<dbReference type="EMBL" id="CP007806">
    <property type="protein sequence ID" value="AIG25997.1"/>
    <property type="molecule type" value="Genomic_DNA"/>
</dbReference>
<dbReference type="KEGG" id="blr:BRLA_c016730"/>
<evidence type="ECO:0000313" key="3">
    <source>
        <dbReference type="Proteomes" id="UP000005850"/>
    </source>
</evidence>
<dbReference type="HOGENOM" id="CLU_094201_2_0_9"/>
<dbReference type="Pfam" id="PF09581">
    <property type="entry name" value="Spore_III_AF"/>
    <property type="match status" value="1"/>
</dbReference>
<dbReference type="NCBIfam" id="TIGR02896">
    <property type="entry name" value="spore_III_AF"/>
    <property type="match status" value="1"/>
</dbReference>
<dbReference type="AlphaFoldDB" id="A0A075R059"/>
<dbReference type="Proteomes" id="UP000005850">
    <property type="component" value="Chromosome"/>
</dbReference>
<dbReference type="RefSeq" id="WP_003337896.1">
    <property type="nucleotide sequence ID" value="NZ_CP007806.1"/>
</dbReference>
<keyword evidence="1" id="KW-1133">Transmembrane helix</keyword>
<reference evidence="2 3" key="1">
    <citation type="journal article" date="2011" name="J. Bacteriol.">
        <title>Genome sequence of Brevibacillus laterosporus LMG 15441, a pathogen of invertebrates.</title>
        <authorList>
            <person name="Djukic M."/>
            <person name="Poehlein A."/>
            <person name="Thurmer A."/>
            <person name="Daniel R."/>
        </authorList>
    </citation>
    <scope>NUCLEOTIDE SEQUENCE [LARGE SCALE GENOMIC DNA]</scope>
    <source>
        <strain evidence="2 3">LMG 15441</strain>
    </source>
</reference>
<evidence type="ECO:0000313" key="2">
    <source>
        <dbReference type="EMBL" id="AIG25997.1"/>
    </source>
</evidence>
<keyword evidence="1" id="KW-0472">Membrane</keyword>
<sequence>MEWLNLWLRKVVLLVLLAAFLDLILPNTKIQQYVKMVMGLIILLTIMSPVFSIFQITPDEIATKIGMYQNEQNKKKQEKQSQWEQLTQKLIQAKDDQMNQYVSSQLSNLLAEKVKLTFGVTLSDVAIRFASHGTREQAIKEITATIGPDQPPTNKARQVRKEGINSPIEKITPIQSVEINLNNQQERSERKDEAVVASASVAKQDPLHAEIAAYLAKECGVEIKQVQIIAPKREAEKR</sequence>
<accession>A0A075R059</accession>
<protein>
    <submittedName>
        <fullName evidence="2">Stage III sporulation protein SpoAF</fullName>
    </submittedName>
</protein>